<comment type="caution">
    <text evidence="2">The sequence shown here is derived from an EMBL/GenBank/DDBJ whole genome shotgun (WGS) entry which is preliminary data.</text>
</comment>
<dbReference type="Pfam" id="PF08484">
    <property type="entry name" value="Methyltransf_14"/>
    <property type="match status" value="1"/>
</dbReference>
<dbReference type="InterPro" id="IPR013691">
    <property type="entry name" value="MeTrfase_14"/>
</dbReference>
<dbReference type="EMBL" id="QPMH01000006">
    <property type="protein sequence ID" value="RDD62377.1"/>
    <property type="molecule type" value="Genomic_DNA"/>
</dbReference>
<proteinExistence type="predicted"/>
<organism evidence="2 3">
    <name type="scientific">Ferruginivarius sediminum</name>
    <dbReference type="NCBI Taxonomy" id="2661937"/>
    <lineage>
        <taxon>Bacteria</taxon>
        <taxon>Pseudomonadati</taxon>
        <taxon>Pseudomonadota</taxon>
        <taxon>Alphaproteobacteria</taxon>
        <taxon>Rhodospirillales</taxon>
        <taxon>Rhodospirillaceae</taxon>
        <taxon>Ferruginivarius</taxon>
    </lineage>
</organism>
<dbReference type="Pfam" id="PF13489">
    <property type="entry name" value="Methyltransf_23"/>
    <property type="match status" value="1"/>
</dbReference>
<dbReference type="GO" id="GO:0032259">
    <property type="term" value="P:methylation"/>
    <property type="evidence" value="ECO:0007669"/>
    <property type="project" value="UniProtKB-KW"/>
</dbReference>
<evidence type="ECO:0000313" key="3">
    <source>
        <dbReference type="Proteomes" id="UP000253941"/>
    </source>
</evidence>
<keyword evidence="2" id="KW-0489">Methyltransferase</keyword>
<gene>
    <name evidence="2" type="ORF">DRB17_08535</name>
</gene>
<evidence type="ECO:0000313" key="2">
    <source>
        <dbReference type="EMBL" id="RDD62377.1"/>
    </source>
</evidence>
<dbReference type="SUPFAM" id="SSF53335">
    <property type="entry name" value="S-adenosyl-L-methionine-dependent methyltransferases"/>
    <property type="match status" value="1"/>
</dbReference>
<name>A0A369TDZ0_9PROT</name>
<dbReference type="GO" id="GO:0008168">
    <property type="term" value="F:methyltransferase activity"/>
    <property type="evidence" value="ECO:0007669"/>
    <property type="project" value="UniProtKB-KW"/>
</dbReference>
<dbReference type="Gene3D" id="3.40.50.150">
    <property type="entry name" value="Vaccinia Virus protein VP39"/>
    <property type="match status" value="1"/>
</dbReference>
<evidence type="ECO:0000259" key="1">
    <source>
        <dbReference type="Pfam" id="PF08484"/>
    </source>
</evidence>
<dbReference type="Gene3D" id="3.40.50.720">
    <property type="entry name" value="NAD(P)-binding Rossmann-like Domain"/>
    <property type="match status" value="1"/>
</dbReference>
<keyword evidence="2" id="KW-0808">Transferase</keyword>
<sequence length="376" mass="42097">MVLLHDRQEAERFPTGRITLAFCGDCAFITNTRFDPALEQYGADYEASQSFSNTFNAFHRKLAGDLIERYGLHGKEVMEIGCGQGEFLQLLCEMGGNTGIGFDPAYTNAHGLNADDSGRTRVIADYYSEAYGDYAADFVCCKQTLEHIPNTAEFVRSVRRAIGDRPDTHVFFQVPDFLRIMQEGAFWDVYYEHCSYFTRPSLSYVFRREGFDVLGSRVEYGDQYLMVEAKPGSVPPADAVRAEGVAEIAAWVRRFARNWEYQVERWRHELAEAGRRGQRTALWGGGSKAVAFLTTLGAGPEVAYAVDINPRKQGAFLAGRGHPVVGPEHLKDAPPDRIIVMNPIYMDEIRADLDRLGLNPTLLPVTAFTETCETEA</sequence>
<dbReference type="AlphaFoldDB" id="A0A369TDZ0"/>
<feature type="domain" description="C-methyltransferase" evidence="1">
    <location>
        <begin position="245"/>
        <end position="354"/>
    </location>
</feature>
<protein>
    <submittedName>
        <fullName evidence="2">Methyltransferase domain-containing protein</fullName>
    </submittedName>
</protein>
<reference evidence="2 3" key="1">
    <citation type="submission" date="2018-07" db="EMBL/GenBank/DDBJ databases">
        <title>Venubactetium sediminum gen. nov., sp. nov., isolated from a marine solar saltern.</title>
        <authorList>
            <person name="Wang S."/>
        </authorList>
    </citation>
    <scope>NUCLEOTIDE SEQUENCE [LARGE SCALE GENOMIC DNA]</scope>
    <source>
        <strain evidence="2 3">WD2A32</strain>
    </source>
</reference>
<dbReference type="InterPro" id="IPR029063">
    <property type="entry name" value="SAM-dependent_MTases_sf"/>
</dbReference>
<dbReference type="Proteomes" id="UP000253941">
    <property type="component" value="Unassembled WGS sequence"/>
</dbReference>
<accession>A0A369TDZ0</accession>
<keyword evidence="3" id="KW-1185">Reference proteome</keyword>